<keyword evidence="12" id="KW-1185">Reference proteome</keyword>
<dbReference type="Ensembl" id="ENSEEET00000022404.2">
    <property type="protein sequence ID" value="ENSEEEP00000022154.2"/>
    <property type="gene ID" value="ENSEEEG00000010762.2"/>
</dbReference>
<reference evidence="11" key="5">
    <citation type="submission" date="2025-09" db="UniProtKB">
        <authorList>
            <consortium name="Ensembl"/>
        </authorList>
    </citation>
    <scope>IDENTIFICATION</scope>
</reference>
<feature type="domain" description="G-protein coupled receptors family 1 profile" evidence="10">
    <location>
        <begin position="41"/>
        <end position="309"/>
    </location>
</feature>
<evidence type="ECO:0000256" key="8">
    <source>
        <dbReference type="RuleBase" id="RU000688"/>
    </source>
</evidence>
<keyword evidence="2 8" id="KW-0812">Transmembrane</keyword>
<feature type="transmembrane region" description="Helical" evidence="9">
    <location>
        <begin position="60"/>
        <end position="79"/>
    </location>
</feature>
<dbReference type="SUPFAM" id="SSF81321">
    <property type="entry name" value="Family A G protein-coupled receptor-like"/>
    <property type="match status" value="1"/>
</dbReference>
<keyword evidence="7 8" id="KW-0807">Transducer</keyword>
<comment type="subcellular location">
    <subcellularLocation>
        <location evidence="1">Membrane</location>
        <topology evidence="1">Multi-pass membrane protein</topology>
    </subcellularLocation>
</comment>
<dbReference type="InterPro" id="IPR051893">
    <property type="entry name" value="HCARs"/>
</dbReference>
<keyword evidence="4 8" id="KW-0297">G-protein coupled receptor</keyword>
<reference evidence="11" key="4">
    <citation type="submission" date="2025-08" db="UniProtKB">
        <authorList>
            <consortium name="Ensembl"/>
        </authorList>
    </citation>
    <scope>IDENTIFICATION</scope>
</reference>
<dbReference type="OMA" id="SFRICCI"/>
<evidence type="ECO:0000313" key="11">
    <source>
        <dbReference type="Ensembl" id="ENSEEEP00000022154.2"/>
    </source>
</evidence>
<reference evidence="11" key="3">
    <citation type="submission" date="2020-05" db="EMBL/GenBank/DDBJ databases">
        <title>Electrophorus electricus (electric eel) genome, fEleEle1, primary haplotype.</title>
        <authorList>
            <person name="Myers G."/>
            <person name="Meyer A."/>
            <person name="Fedrigo O."/>
            <person name="Formenti G."/>
            <person name="Rhie A."/>
            <person name="Tracey A."/>
            <person name="Sims Y."/>
            <person name="Jarvis E.D."/>
        </authorList>
    </citation>
    <scope>NUCLEOTIDE SEQUENCE [LARGE SCALE GENOMIC DNA]</scope>
</reference>
<evidence type="ECO:0000256" key="3">
    <source>
        <dbReference type="ARBA" id="ARBA00022989"/>
    </source>
</evidence>
<evidence type="ECO:0000256" key="7">
    <source>
        <dbReference type="ARBA" id="ARBA00023224"/>
    </source>
</evidence>
<dbReference type="PROSITE" id="PS50262">
    <property type="entry name" value="G_PROTEIN_RECEP_F1_2"/>
    <property type="match status" value="1"/>
</dbReference>
<proteinExistence type="inferred from homology"/>
<protein>
    <recommendedName>
        <fullName evidence="10">G-protein coupled receptors family 1 profile domain-containing protein</fullName>
    </recommendedName>
</protein>
<feature type="transmembrane region" description="Helical" evidence="9">
    <location>
        <begin position="207"/>
        <end position="232"/>
    </location>
</feature>
<evidence type="ECO:0000256" key="1">
    <source>
        <dbReference type="ARBA" id="ARBA00004141"/>
    </source>
</evidence>
<feature type="transmembrane region" description="Helical" evidence="9">
    <location>
        <begin position="26"/>
        <end position="48"/>
    </location>
</feature>
<dbReference type="AlphaFoldDB" id="A0A4W4FDG0"/>
<dbReference type="GeneTree" id="ENSGT01140000282516"/>
<dbReference type="GO" id="GO:0005886">
    <property type="term" value="C:plasma membrane"/>
    <property type="evidence" value="ECO:0007669"/>
    <property type="project" value="TreeGrafter"/>
</dbReference>
<reference evidence="12" key="2">
    <citation type="journal article" date="2017" name="Sci. Adv.">
        <title>A tail of two voltages: Proteomic comparison of the three electric organs of the electric eel.</title>
        <authorList>
            <person name="Traeger L.L."/>
            <person name="Sabat G."/>
            <person name="Barrett-Wilt G.A."/>
            <person name="Wells G.B."/>
            <person name="Sussman M.R."/>
        </authorList>
    </citation>
    <scope>NUCLEOTIDE SEQUENCE [LARGE SCALE GENOMIC DNA]</scope>
</reference>
<comment type="similarity">
    <text evidence="8">Belongs to the G-protein coupled receptor 1 family.</text>
</comment>
<keyword evidence="3 9" id="KW-1133">Transmembrane helix</keyword>
<evidence type="ECO:0000256" key="5">
    <source>
        <dbReference type="ARBA" id="ARBA00023136"/>
    </source>
</evidence>
<accession>A0A4W4FDG0</accession>
<feature type="transmembrane region" description="Helical" evidence="9">
    <location>
        <begin position="244"/>
        <end position="270"/>
    </location>
</feature>
<evidence type="ECO:0000259" key="10">
    <source>
        <dbReference type="PROSITE" id="PS50262"/>
    </source>
</evidence>
<evidence type="ECO:0000256" key="6">
    <source>
        <dbReference type="ARBA" id="ARBA00023170"/>
    </source>
</evidence>
<evidence type="ECO:0000256" key="4">
    <source>
        <dbReference type="ARBA" id="ARBA00023040"/>
    </source>
</evidence>
<dbReference type="GO" id="GO:0004930">
    <property type="term" value="F:G protein-coupled receptor activity"/>
    <property type="evidence" value="ECO:0007669"/>
    <property type="project" value="UniProtKB-KW"/>
</dbReference>
<reference evidence="12" key="1">
    <citation type="journal article" date="2014" name="Science">
        <title>Nonhuman genetics. Genomic basis for the convergent evolution of electric organs.</title>
        <authorList>
            <person name="Gallant J.R."/>
            <person name="Traeger L.L."/>
            <person name="Volkening J.D."/>
            <person name="Moffett H."/>
            <person name="Chen P.H."/>
            <person name="Novina C.D."/>
            <person name="Phillips G.N.Jr."/>
            <person name="Anand R."/>
            <person name="Wells G.B."/>
            <person name="Pinch M."/>
            <person name="Guth R."/>
            <person name="Unguez G.A."/>
            <person name="Albert J.S."/>
            <person name="Zakon H.H."/>
            <person name="Samanta M.P."/>
            <person name="Sussman M.R."/>
        </authorList>
    </citation>
    <scope>NUCLEOTIDE SEQUENCE [LARGE SCALE GENOMIC DNA]</scope>
</reference>
<keyword evidence="6 8" id="KW-0675">Receptor</keyword>
<dbReference type="Proteomes" id="UP000314983">
    <property type="component" value="Chromosome 11"/>
</dbReference>
<feature type="transmembrane region" description="Helical" evidence="9">
    <location>
        <begin position="141"/>
        <end position="161"/>
    </location>
</feature>
<sequence length="365" mass="42135">MEELTMSHNDSDIHCGDFPQKISASILPPIIITELLLGLPGNLIALGIFCFRFRFWRPTILFLFNLVLADFLLLMSLPFRIDNLLRGENWVFGDAWCRINLFMIAVNRSASIGFMTAVALDRYFKVVHPLHKVNFMRLRHVAMTVCFIWTVAIALRLPLLVNNDVLRKLENDSYENASLTNKTDENIYLCRSFHPYENPPLSIQLHYLVYILEFFFPLLLILFCSIQIYCVLRQRQVSKKKNLQAMRIVLVIVGVFIICFGPGVVTGLSALYLKTLGNDYCTAFKLNSEVFIVFIGFTYLNSVLDPIIYCFSGSLFRDTFKGSIYQYRMYRASMSIRKSEIGGIFCKAVFYYESPTSYAKKDKME</sequence>
<evidence type="ECO:0000256" key="2">
    <source>
        <dbReference type="ARBA" id="ARBA00022692"/>
    </source>
</evidence>
<feature type="transmembrane region" description="Helical" evidence="9">
    <location>
        <begin position="99"/>
        <end position="120"/>
    </location>
</feature>
<dbReference type="InterPro" id="IPR000276">
    <property type="entry name" value="GPCR_Rhodpsn"/>
</dbReference>
<dbReference type="Pfam" id="PF00001">
    <property type="entry name" value="7tm_1"/>
    <property type="match status" value="1"/>
</dbReference>
<feature type="transmembrane region" description="Helical" evidence="9">
    <location>
        <begin position="290"/>
        <end position="311"/>
    </location>
</feature>
<dbReference type="Gene3D" id="1.20.1070.10">
    <property type="entry name" value="Rhodopsin 7-helix transmembrane proteins"/>
    <property type="match status" value="1"/>
</dbReference>
<evidence type="ECO:0000313" key="12">
    <source>
        <dbReference type="Proteomes" id="UP000314983"/>
    </source>
</evidence>
<dbReference type="PANTHER" id="PTHR46048">
    <property type="entry name" value="HYDROXYCARBOXYLIC ACID RECEPTOR 2"/>
    <property type="match status" value="1"/>
</dbReference>
<keyword evidence="5 9" id="KW-0472">Membrane</keyword>
<name>A0A4W4FDG0_ELEEL</name>
<dbReference type="InterPro" id="IPR017452">
    <property type="entry name" value="GPCR_Rhodpsn_7TM"/>
</dbReference>
<dbReference type="PROSITE" id="PS00237">
    <property type="entry name" value="G_PROTEIN_RECEP_F1_1"/>
    <property type="match status" value="1"/>
</dbReference>
<dbReference type="PRINTS" id="PR00237">
    <property type="entry name" value="GPCRRHODOPSN"/>
</dbReference>
<dbReference type="PANTHER" id="PTHR46048:SF10">
    <property type="entry name" value="HYDROXYCARBOXYLIC ACID RECEPTOR 1-4-RELATED"/>
    <property type="match status" value="1"/>
</dbReference>
<organism evidence="11 12">
    <name type="scientific">Electrophorus electricus</name>
    <name type="common">Electric eel</name>
    <name type="synonym">Gymnotus electricus</name>
    <dbReference type="NCBI Taxonomy" id="8005"/>
    <lineage>
        <taxon>Eukaryota</taxon>
        <taxon>Metazoa</taxon>
        <taxon>Chordata</taxon>
        <taxon>Craniata</taxon>
        <taxon>Vertebrata</taxon>
        <taxon>Euteleostomi</taxon>
        <taxon>Actinopterygii</taxon>
        <taxon>Neopterygii</taxon>
        <taxon>Teleostei</taxon>
        <taxon>Ostariophysi</taxon>
        <taxon>Gymnotiformes</taxon>
        <taxon>Gymnotoidei</taxon>
        <taxon>Gymnotidae</taxon>
        <taxon>Electrophorus</taxon>
    </lineage>
</organism>
<evidence type="ECO:0000256" key="9">
    <source>
        <dbReference type="SAM" id="Phobius"/>
    </source>
</evidence>